<evidence type="ECO:0000256" key="3">
    <source>
        <dbReference type="RuleBase" id="RU003560"/>
    </source>
</evidence>
<gene>
    <name evidence="4" type="ORF">A3H68_03125</name>
</gene>
<dbReference type="InterPro" id="IPR049704">
    <property type="entry name" value="Aminotrans_3_PPA_site"/>
</dbReference>
<evidence type="ECO:0000313" key="5">
    <source>
        <dbReference type="Proteomes" id="UP000176429"/>
    </source>
</evidence>
<organism evidence="4 5">
    <name type="scientific">Candidatus Taylorbacteria bacterium RIFCSPLOWO2_02_FULL_46_40</name>
    <dbReference type="NCBI Taxonomy" id="1802329"/>
    <lineage>
        <taxon>Bacteria</taxon>
        <taxon>Candidatus Tayloriibacteriota</taxon>
    </lineage>
</organism>
<dbReference type="CDD" id="cd00610">
    <property type="entry name" value="OAT_like"/>
    <property type="match status" value="1"/>
</dbReference>
<dbReference type="InterPro" id="IPR015424">
    <property type="entry name" value="PyrdxlP-dep_Trfase"/>
</dbReference>
<dbReference type="InterPro" id="IPR005814">
    <property type="entry name" value="Aminotrans_3"/>
</dbReference>
<name>A0A1G2P197_9BACT</name>
<evidence type="ECO:0000256" key="2">
    <source>
        <dbReference type="ARBA" id="ARBA00022898"/>
    </source>
</evidence>
<dbReference type="PROSITE" id="PS00600">
    <property type="entry name" value="AA_TRANSFER_CLASS_3"/>
    <property type="match status" value="1"/>
</dbReference>
<dbReference type="PANTHER" id="PTHR11986">
    <property type="entry name" value="AMINOTRANSFERASE CLASS III"/>
    <property type="match status" value="1"/>
</dbReference>
<dbReference type="Pfam" id="PF00202">
    <property type="entry name" value="Aminotran_3"/>
    <property type="match status" value="1"/>
</dbReference>
<reference evidence="4 5" key="1">
    <citation type="journal article" date="2016" name="Nat. Commun.">
        <title>Thousands of microbial genomes shed light on interconnected biogeochemical processes in an aquifer system.</title>
        <authorList>
            <person name="Anantharaman K."/>
            <person name="Brown C.T."/>
            <person name="Hug L.A."/>
            <person name="Sharon I."/>
            <person name="Castelle C.J."/>
            <person name="Probst A.J."/>
            <person name="Thomas B.C."/>
            <person name="Singh A."/>
            <person name="Wilkins M.J."/>
            <person name="Karaoz U."/>
            <person name="Brodie E.L."/>
            <person name="Williams K.H."/>
            <person name="Hubbard S.S."/>
            <person name="Banfield J.F."/>
        </authorList>
    </citation>
    <scope>NUCLEOTIDE SEQUENCE [LARGE SCALE GENOMIC DNA]</scope>
</reference>
<evidence type="ECO:0000256" key="1">
    <source>
        <dbReference type="ARBA" id="ARBA00001933"/>
    </source>
</evidence>
<comment type="similarity">
    <text evidence="3">Belongs to the class-III pyridoxal-phosphate-dependent aminotransferase family.</text>
</comment>
<dbReference type="InterPro" id="IPR015421">
    <property type="entry name" value="PyrdxlP-dep_Trfase_major"/>
</dbReference>
<keyword evidence="4" id="KW-0032">Aminotransferase</keyword>
<protein>
    <submittedName>
        <fullName evidence="4">Aminotransferase class III</fullName>
    </submittedName>
</protein>
<dbReference type="PIRSF" id="PIRSF000521">
    <property type="entry name" value="Transaminase_4ab_Lys_Orn"/>
    <property type="match status" value="1"/>
</dbReference>
<dbReference type="GO" id="GO:0042802">
    <property type="term" value="F:identical protein binding"/>
    <property type="evidence" value="ECO:0007669"/>
    <property type="project" value="TreeGrafter"/>
</dbReference>
<dbReference type="Gene3D" id="3.90.1150.10">
    <property type="entry name" value="Aspartate Aminotransferase, domain 1"/>
    <property type="match status" value="1"/>
</dbReference>
<dbReference type="Proteomes" id="UP000176429">
    <property type="component" value="Unassembled WGS sequence"/>
</dbReference>
<dbReference type="Gene3D" id="3.40.640.10">
    <property type="entry name" value="Type I PLP-dependent aspartate aminotransferase-like (Major domain)"/>
    <property type="match status" value="1"/>
</dbReference>
<evidence type="ECO:0000313" key="4">
    <source>
        <dbReference type="EMBL" id="OHA42104.1"/>
    </source>
</evidence>
<dbReference type="EMBL" id="MHSH01000012">
    <property type="protein sequence ID" value="OHA42104.1"/>
    <property type="molecule type" value="Genomic_DNA"/>
</dbReference>
<dbReference type="FunFam" id="3.40.640.10:FF:000004">
    <property type="entry name" value="Acetylornithine aminotransferase"/>
    <property type="match status" value="1"/>
</dbReference>
<dbReference type="SUPFAM" id="SSF53383">
    <property type="entry name" value="PLP-dependent transferases"/>
    <property type="match status" value="1"/>
</dbReference>
<keyword evidence="4" id="KW-0808">Transferase</keyword>
<dbReference type="InterPro" id="IPR050103">
    <property type="entry name" value="Class-III_PLP-dep_AT"/>
</dbReference>
<keyword evidence="2 3" id="KW-0663">Pyridoxal phosphate</keyword>
<comment type="caution">
    <text evidence="4">The sequence shown here is derived from an EMBL/GenBank/DDBJ whole genome shotgun (WGS) entry which is preliminary data.</text>
</comment>
<comment type="cofactor">
    <cofactor evidence="1">
        <name>pyridoxal 5'-phosphate</name>
        <dbReference type="ChEBI" id="CHEBI:597326"/>
    </cofactor>
</comment>
<sequence length="468" mass="52450">MSHSHFNAKSKKVPLVKTQHRLIKTTIPAPNTEKILKEIQKCEVRSMHGQLPIIWDKAENFNVYDIAGNKFIDFTSTIFLANSGHANPHIIKALRKVLRQKLLHTYTFVSKVRTTFLKKLIGVTPHFCEKAFLLSSGTEATECALKLIRLWGEKQNPKKLGVISFVGNMHGRTLGAEMLKGKPETSTWIGYRDPNMYHLPFPYPWLPNANKKKYDWARHFEHDMTTLKKHGLDFKNLCGFIIESYQGWGAVFYPKTYLKALEKFAKKHGALIAFDEIQSGFGRTGKLFCYEHYNVKPDLLCLGKGLSGSLPLSAVIGYKKIMDLPDVGSMSSTHSANPMCCAAGLANIEALINQKLINKSKTLGEFFHKKLLVIKQRYPGVISDVQGKGLLAAVIFTKGAERQPLSKLCDLICEKAMQKGLLLVHTGRESIKLAPPLTISKSALKEGLATFEESIAETIKENPKLTKL</sequence>
<proteinExistence type="inferred from homology"/>
<dbReference type="AlphaFoldDB" id="A0A1G2P197"/>
<dbReference type="GO" id="GO:0008483">
    <property type="term" value="F:transaminase activity"/>
    <property type="evidence" value="ECO:0007669"/>
    <property type="project" value="UniProtKB-KW"/>
</dbReference>
<accession>A0A1G2P197</accession>
<dbReference type="InterPro" id="IPR015422">
    <property type="entry name" value="PyrdxlP-dep_Trfase_small"/>
</dbReference>
<dbReference type="GO" id="GO:0030170">
    <property type="term" value="F:pyridoxal phosphate binding"/>
    <property type="evidence" value="ECO:0007669"/>
    <property type="project" value="InterPro"/>
</dbReference>